<protein>
    <submittedName>
        <fullName evidence="2">Tellurite resistance protein</fullName>
    </submittedName>
</protein>
<sequence length="177" mass="20186">MNTAELLDRYKHLFKKDQGVVLDLACGQGDNGLALKAQQIEVLFADINQQHLSDLASDHHVDNNALWHADFEGDGSTAPEKLSTLQLQGCIVFRYLHRPLFSAIKKAIKPGGFVIYETFTINNRQFGRPNSERFLLQENELKALFSDWTIHFYFEGIKHDPMRSIAQIVCQKPLTEN</sequence>
<gene>
    <name evidence="2" type="ORF">V6256_04875</name>
</gene>
<dbReference type="RefSeq" id="WP_341596953.1">
    <property type="nucleotide sequence ID" value="NZ_JBAKAZ010000012.1"/>
</dbReference>
<dbReference type="InterPro" id="IPR029063">
    <property type="entry name" value="SAM-dependent_MTases_sf"/>
</dbReference>
<evidence type="ECO:0000313" key="3">
    <source>
        <dbReference type="Proteomes" id="UP001369082"/>
    </source>
</evidence>
<dbReference type="Pfam" id="PF03848">
    <property type="entry name" value="TehB"/>
    <property type="match status" value="1"/>
</dbReference>
<dbReference type="SUPFAM" id="SSF53335">
    <property type="entry name" value="S-adenosyl-L-methionine-dependent methyltransferases"/>
    <property type="match status" value="1"/>
</dbReference>
<dbReference type="Proteomes" id="UP001369082">
    <property type="component" value="Unassembled WGS sequence"/>
</dbReference>
<organism evidence="2 3">
    <name type="scientific">Psychromonas aquatilis</name>
    <dbReference type="NCBI Taxonomy" id="2005072"/>
    <lineage>
        <taxon>Bacteria</taxon>
        <taxon>Pseudomonadati</taxon>
        <taxon>Pseudomonadota</taxon>
        <taxon>Gammaproteobacteria</taxon>
        <taxon>Alteromonadales</taxon>
        <taxon>Psychromonadaceae</taxon>
        <taxon>Psychromonas</taxon>
    </lineage>
</organism>
<comment type="caution">
    <text evidence="2">The sequence shown here is derived from an EMBL/GenBank/DDBJ whole genome shotgun (WGS) entry which is preliminary data.</text>
</comment>
<keyword evidence="3" id="KW-1185">Reference proteome</keyword>
<dbReference type="Gene3D" id="3.40.50.150">
    <property type="entry name" value="Vaccinia Virus protein VP39"/>
    <property type="match status" value="1"/>
</dbReference>
<proteinExistence type="predicted"/>
<dbReference type="InterPro" id="IPR015985">
    <property type="entry name" value="TehB-like_dom"/>
</dbReference>
<feature type="domain" description="Tellurite resistance methyltransferase TehB-like" evidence="1">
    <location>
        <begin position="19"/>
        <end position="156"/>
    </location>
</feature>
<name>A0ABU9GNP5_9GAMM</name>
<dbReference type="EMBL" id="JBAKAZ010000012">
    <property type="protein sequence ID" value="MEL0628938.1"/>
    <property type="molecule type" value="Genomic_DNA"/>
</dbReference>
<evidence type="ECO:0000259" key="1">
    <source>
        <dbReference type="Pfam" id="PF03848"/>
    </source>
</evidence>
<evidence type="ECO:0000313" key="2">
    <source>
        <dbReference type="EMBL" id="MEL0628938.1"/>
    </source>
</evidence>
<reference evidence="2 3" key="1">
    <citation type="submission" date="2024-02" db="EMBL/GenBank/DDBJ databases">
        <title>Bacteria isolated from the canopy kelp, Nereocystis luetkeana.</title>
        <authorList>
            <person name="Pfister C.A."/>
            <person name="Younker I.T."/>
            <person name="Light S.H."/>
        </authorList>
    </citation>
    <scope>NUCLEOTIDE SEQUENCE [LARGE SCALE GENOMIC DNA]</scope>
    <source>
        <strain evidence="2 3">TI.1.05</strain>
    </source>
</reference>
<accession>A0ABU9GNP5</accession>